<comment type="subcellular location">
    <subcellularLocation>
        <location evidence="3">Cytoplasm</location>
    </subcellularLocation>
</comment>
<keyword evidence="3" id="KW-0963">Cytoplasm</keyword>
<dbReference type="PIRSF" id="PIRSF006305">
    <property type="entry name" value="Maf"/>
    <property type="match status" value="1"/>
</dbReference>
<dbReference type="GO" id="GO:0005737">
    <property type="term" value="C:cytoplasm"/>
    <property type="evidence" value="ECO:0007669"/>
    <property type="project" value="UniProtKB-SubCell"/>
</dbReference>
<evidence type="ECO:0000313" key="4">
    <source>
        <dbReference type="EMBL" id="ADI31206.1"/>
    </source>
</evidence>
<comment type="caution">
    <text evidence="3">Lacks conserved residue(s) required for the propagation of feature annotation.</text>
</comment>
<sequence length="207" mass="23391">MEILVLASSSQRRIELLRRLGADFIVIPPRITEKIYNDPAKTVLENAFSKASYALEYAPENSVIIGMDTVIFSRELGVIGKPATIDEANHILKLLRGKWHSVYTGAYVIEKNSLRYKSFIEETRVKMRNFSDEELTLYISSLEPLMKAGGYAIQGLGALLIETIVGDYYNVVGIPITRLYITLKKYFGVDLLREAVKKRVLGKTRTI</sequence>
<dbReference type="GO" id="GO:0009117">
    <property type="term" value="P:nucleotide metabolic process"/>
    <property type="evidence" value="ECO:0007669"/>
    <property type="project" value="UniProtKB-KW"/>
</dbReference>
<comment type="catalytic activity">
    <reaction evidence="3">
        <text>UTP + H2O = UMP + diphosphate + H(+)</text>
        <dbReference type="Rhea" id="RHEA:29395"/>
        <dbReference type="ChEBI" id="CHEBI:15377"/>
        <dbReference type="ChEBI" id="CHEBI:15378"/>
        <dbReference type="ChEBI" id="CHEBI:33019"/>
        <dbReference type="ChEBI" id="CHEBI:46398"/>
        <dbReference type="ChEBI" id="CHEBI:57865"/>
        <dbReference type="EC" id="3.6.1.9"/>
    </reaction>
</comment>
<comment type="catalytic activity">
    <reaction evidence="3">
        <text>dTTP + H2O = dTMP + diphosphate + H(+)</text>
        <dbReference type="Rhea" id="RHEA:28534"/>
        <dbReference type="ChEBI" id="CHEBI:15377"/>
        <dbReference type="ChEBI" id="CHEBI:15378"/>
        <dbReference type="ChEBI" id="CHEBI:33019"/>
        <dbReference type="ChEBI" id="CHEBI:37568"/>
        <dbReference type="ChEBI" id="CHEBI:63528"/>
        <dbReference type="EC" id="3.6.1.9"/>
    </reaction>
</comment>
<keyword evidence="2 3" id="KW-0378">Hydrolase</keyword>
<dbReference type="NCBIfam" id="TIGR00172">
    <property type="entry name" value="maf"/>
    <property type="match status" value="1"/>
</dbReference>
<dbReference type="CDD" id="cd00555">
    <property type="entry name" value="Maf"/>
    <property type="match status" value="1"/>
</dbReference>
<dbReference type="Gene3D" id="3.90.950.10">
    <property type="match status" value="1"/>
</dbReference>
<dbReference type="SUPFAM" id="SSF52972">
    <property type="entry name" value="ITPase-like"/>
    <property type="match status" value="1"/>
</dbReference>
<comment type="function">
    <text evidence="3">Nucleoside triphosphate pyrophosphatase that hydrolyzes dTTP and UTP. May have a dual role in cell division arrest and in preventing the incorporation of modified nucleotides into cellular nucleic acids.</text>
</comment>
<feature type="site" description="Important for substrate specificity" evidence="3">
    <location>
        <position position="69"/>
    </location>
</feature>
<dbReference type="KEGG" id="shc:Shell_0057"/>
<dbReference type="PANTHER" id="PTHR43213">
    <property type="entry name" value="BIFUNCTIONAL DTTP/UTP PYROPHOSPHATASE/METHYLTRANSFERASE PROTEIN-RELATED"/>
    <property type="match status" value="1"/>
</dbReference>
<dbReference type="EC" id="3.6.1.9" evidence="3"/>
<dbReference type="GO" id="GO:0036221">
    <property type="term" value="F:UTP diphosphatase activity"/>
    <property type="evidence" value="ECO:0007669"/>
    <property type="project" value="RHEA"/>
</dbReference>
<dbReference type="eggNOG" id="arCOG05007">
    <property type="taxonomic scope" value="Archaea"/>
</dbReference>
<reference evidence="5" key="1">
    <citation type="submission" date="2010-05" db="EMBL/GenBank/DDBJ databases">
        <title>Complete sequence of Staphylothermus hellenicus DSM 12710.</title>
        <authorList>
            <consortium name="US DOE Joint Genome Institute"/>
            <person name="Lucas S."/>
            <person name="Copeland A."/>
            <person name="Lapidus A."/>
            <person name="Cheng J.-F."/>
            <person name="Bruce D."/>
            <person name="Goodwin L."/>
            <person name="Pitluck S."/>
            <person name="Davenport K."/>
            <person name="Detter J.C."/>
            <person name="Han C."/>
            <person name="Tapia R."/>
            <person name="Larimer F."/>
            <person name="Land M."/>
            <person name="Hauser L."/>
            <person name="Kyrpides N."/>
            <person name="Mikhailova N."/>
            <person name="Anderson I.J."/>
            <person name="Woyke T."/>
        </authorList>
    </citation>
    <scope>NUCLEOTIDE SEQUENCE [LARGE SCALE GENOMIC DNA]</scope>
    <source>
        <strain evidence="5">DSM 12710 / JCM 10830 / BK20S6-10-b1 / P8</strain>
    </source>
</reference>
<dbReference type="STRING" id="591019.Shell_0057"/>
<keyword evidence="5" id="KW-1185">Reference proteome</keyword>
<dbReference type="Pfam" id="PF02545">
    <property type="entry name" value="Maf"/>
    <property type="match status" value="1"/>
</dbReference>
<dbReference type="InterPro" id="IPR003697">
    <property type="entry name" value="Maf-like"/>
</dbReference>
<dbReference type="InterPro" id="IPR029001">
    <property type="entry name" value="ITPase-like_fam"/>
</dbReference>
<evidence type="ECO:0000256" key="1">
    <source>
        <dbReference type="ARBA" id="ARBA00001968"/>
    </source>
</evidence>
<dbReference type="EMBL" id="CP002051">
    <property type="protein sequence ID" value="ADI31206.1"/>
    <property type="molecule type" value="Genomic_DNA"/>
</dbReference>
<evidence type="ECO:0000313" key="5">
    <source>
        <dbReference type="Proteomes" id="UP000002573"/>
    </source>
</evidence>
<dbReference type="Proteomes" id="UP000002573">
    <property type="component" value="Chromosome"/>
</dbReference>
<organism evidence="4 5">
    <name type="scientific">Staphylothermus hellenicus (strain DSM 12710 / JCM 10830 / BK20S6-10-b1 / P8)</name>
    <dbReference type="NCBI Taxonomy" id="591019"/>
    <lineage>
        <taxon>Archaea</taxon>
        <taxon>Thermoproteota</taxon>
        <taxon>Thermoprotei</taxon>
        <taxon>Desulfurococcales</taxon>
        <taxon>Desulfurococcaceae</taxon>
        <taxon>Staphylothermus</taxon>
    </lineage>
</organism>
<dbReference type="HAMAP" id="MF_00528">
    <property type="entry name" value="Maf"/>
    <property type="match status" value="1"/>
</dbReference>
<dbReference type="RefSeq" id="WP_013142404.1">
    <property type="nucleotide sequence ID" value="NC_014205.1"/>
</dbReference>
<evidence type="ECO:0000256" key="3">
    <source>
        <dbReference type="HAMAP-Rule" id="MF_00528"/>
    </source>
</evidence>
<reference evidence="4 5" key="2">
    <citation type="journal article" date="2011" name="Stand. Genomic Sci.">
        <title>Complete genome sequence of Staphylothermus hellenicus P8.</title>
        <authorList>
            <person name="Anderson I."/>
            <person name="Wirth R."/>
            <person name="Lucas S."/>
            <person name="Copeland A."/>
            <person name="Lapidus A."/>
            <person name="Cheng J.F."/>
            <person name="Goodwin L."/>
            <person name="Pitluck S."/>
            <person name="Davenport K."/>
            <person name="Detter J.C."/>
            <person name="Han C."/>
            <person name="Tapia R."/>
            <person name="Land M."/>
            <person name="Hauser L."/>
            <person name="Pati A."/>
            <person name="Mikhailova N."/>
            <person name="Woyke T."/>
            <person name="Klenk H.P."/>
            <person name="Kyrpides N."/>
            <person name="Ivanova N."/>
        </authorList>
    </citation>
    <scope>NUCLEOTIDE SEQUENCE [LARGE SCALE GENOMIC DNA]</scope>
    <source>
        <strain evidence="5">DSM 12710 / JCM 10830 / BK20S6-10-b1 / P8</strain>
    </source>
</reference>
<dbReference type="OrthoDB" id="45223at2157"/>
<protein>
    <recommendedName>
        <fullName evidence="3">dTTP/UTP pyrophosphatase</fullName>
        <shortName evidence="3">dTTPase/UTPase</shortName>
        <ecNumber evidence="3">3.6.1.9</ecNumber>
    </recommendedName>
    <alternativeName>
        <fullName evidence="3">Nucleoside triphosphate pyrophosphatase</fullName>
    </alternativeName>
    <alternativeName>
        <fullName evidence="3">Nucleotide pyrophosphatase</fullName>
        <shortName evidence="3">Nucleotide PPase</shortName>
    </alternativeName>
</protein>
<accession>D7DAK9</accession>
<feature type="site" description="Important for substrate specificity" evidence="3">
    <location>
        <position position="12"/>
    </location>
</feature>
<feature type="active site" description="Proton acceptor" evidence="3">
    <location>
        <position position="68"/>
    </location>
</feature>
<dbReference type="PANTHER" id="PTHR43213:SF5">
    <property type="entry name" value="BIFUNCTIONAL DTTP_UTP PYROPHOSPHATASE_METHYLTRANSFERASE PROTEIN-RELATED"/>
    <property type="match status" value="1"/>
</dbReference>
<dbReference type="GO" id="GO:0036218">
    <property type="term" value="F:dTTP diphosphatase activity"/>
    <property type="evidence" value="ECO:0007669"/>
    <property type="project" value="RHEA"/>
</dbReference>
<dbReference type="AlphaFoldDB" id="D7DAK9"/>
<comment type="cofactor">
    <cofactor evidence="1 3">
        <name>a divalent metal cation</name>
        <dbReference type="ChEBI" id="CHEBI:60240"/>
    </cofactor>
</comment>
<keyword evidence="3" id="KW-0546">Nucleotide metabolism</keyword>
<proteinExistence type="inferred from homology"/>
<evidence type="ECO:0000256" key="2">
    <source>
        <dbReference type="ARBA" id="ARBA00022801"/>
    </source>
</evidence>
<dbReference type="HOGENOM" id="CLU_040416_0_0_2"/>
<name>D7DAK9_STAHD</name>
<dbReference type="GeneID" id="9233346"/>
<feature type="site" description="Important for substrate specificity" evidence="3">
    <location>
        <position position="154"/>
    </location>
</feature>
<comment type="similarity">
    <text evidence="3">Belongs to the Maf family. YhdE subfamily.</text>
</comment>
<gene>
    <name evidence="4" type="ordered locus">Shell_0057</name>
</gene>